<feature type="domain" description="THUMP" evidence="2">
    <location>
        <begin position="39"/>
        <end position="143"/>
    </location>
</feature>
<accession>A0A497ESM0</accession>
<name>A0A497ESM0_9CREN</name>
<dbReference type="SUPFAM" id="SSF75217">
    <property type="entry name" value="alpha/beta knot"/>
    <property type="match status" value="1"/>
</dbReference>
<organism evidence="3 4">
    <name type="scientific">Thermoproteota archaeon</name>
    <dbReference type="NCBI Taxonomy" id="2056631"/>
    <lineage>
        <taxon>Archaea</taxon>
        <taxon>Thermoproteota</taxon>
    </lineage>
</organism>
<dbReference type="Gene3D" id="3.30.2130.30">
    <property type="match status" value="1"/>
</dbReference>
<dbReference type="InterPro" id="IPR025849">
    <property type="entry name" value="MJ0421-like_SPOUT_MTase"/>
</dbReference>
<dbReference type="AlphaFoldDB" id="A0A497ESM0"/>
<comment type="caution">
    <text evidence="3">The sequence shown here is derived from an EMBL/GenBank/DDBJ whole genome shotgun (WGS) entry which is preliminary data.</text>
</comment>
<dbReference type="PROSITE" id="PS51165">
    <property type="entry name" value="THUMP"/>
    <property type="match status" value="1"/>
</dbReference>
<evidence type="ECO:0000259" key="2">
    <source>
        <dbReference type="PROSITE" id="PS51165"/>
    </source>
</evidence>
<dbReference type="EMBL" id="QMQV01000008">
    <property type="protein sequence ID" value="RLE50335.1"/>
    <property type="molecule type" value="Genomic_DNA"/>
</dbReference>
<protein>
    <submittedName>
        <fullName evidence="3">RNA-binding protein</fullName>
    </submittedName>
</protein>
<dbReference type="GO" id="GO:0005829">
    <property type="term" value="C:cytosol"/>
    <property type="evidence" value="ECO:0007669"/>
    <property type="project" value="TreeGrafter"/>
</dbReference>
<dbReference type="GO" id="GO:0052837">
    <property type="term" value="P:thiazole biosynthetic process"/>
    <property type="evidence" value="ECO:0007669"/>
    <property type="project" value="TreeGrafter"/>
</dbReference>
<dbReference type="PANTHER" id="PTHR43209">
    <property type="entry name" value="TRNA SULFURTRANSFERASE"/>
    <property type="match status" value="1"/>
</dbReference>
<keyword evidence="1" id="KW-0694">RNA-binding</keyword>
<dbReference type="Proteomes" id="UP000278475">
    <property type="component" value="Unassembled WGS sequence"/>
</dbReference>
<dbReference type="SUPFAM" id="SSF143437">
    <property type="entry name" value="THUMP domain-like"/>
    <property type="match status" value="1"/>
</dbReference>
<reference evidence="3 4" key="1">
    <citation type="submission" date="2018-06" db="EMBL/GenBank/DDBJ databases">
        <title>Extensive metabolic versatility and redundancy in microbially diverse, dynamic hydrothermal sediments.</title>
        <authorList>
            <person name="Dombrowski N."/>
            <person name="Teske A."/>
            <person name="Baker B.J."/>
        </authorList>
    </citation>
    <scope>NUCLEOTIDE SEQUENCE [LARGE SCALE GENOMIC DNA]</scope>
    <source>
        <strain evidence="3">B66_G16</strain>
    </source>
</reference>
<dbReference type="GO" id="GO:0002937">
    <property type="term" value="P:tRNA 4-thiouridine biosynthesis"/>
    <property type="evidence" value="ECO:0007669"/>
    <property type="project" value="TreeGrafter"/>
</dbReference>
<dbReference type="PANTHER" id="PTHR43209:SF1">
    <property type="entry name" value="TRNA SULFURTRANSFERASE"/>
    <property type="match status" value="1"/>
</dbReference>
<dbReference type="Pfam" id="PF14419">
    <property type="entry name" value="SPOUT_MTase_2"/>
    <property type="match status" value="1"/>
</dbReference>
<gene>
    <name evidence="3" type="ORF">DRJ31_01705</name>
</gene>
<evidence type="ECO:0000256" key="1">
    <source>
        <dbReference type="PROSITE-ProRule" id="PRU00529"/>
    </source>
</evidence>
<dbReference type="InterPro" id="IPR004114">
    <property type="entry name" value="THUMP_dom"/>
</dbReference>
<proteinExistence type="predicted"/>
<dbReference type="Pfam" id="PF02926">
    <property type="entry name" value="THUMP"/>
    <property type="match status" value="1"/>
</dbReference>
<dbReference type="GO" id="GO:0003723">
    <property type="term" value="F:RNA binding"/>
    <property type="evidence" value="ECO:0007669"/>
    <property type="project" value="UniProtKB-UniRule"/>
</dbReference>
<sequence>MENVAAAHIEELEEGVVAIAKPHGFKGIVLVKGSKDKRVLAEKVKANVPEAERIILAEKCVSSKLEDIVQAALEVAKNNLSPGDTFAVRTVRRGAQPYTSVDVNVKAGAAIKEALNNPVDLEYPNKVIAIEIVKDIALVGVIKEEELWRKEKPGKYPVLPYLNKIAVVQMPYLGPLDAAKTMGVRIGREVQTFEVKELIIAFISKVDAEQLNAFLSGVFEGIRSRYEIQKRSYARKPQKAEVYVQDLYQLVRERRGEPIIVLEPEGDPITSVSDRIADIFFSKHERVNVLIGSREGIPTGVYRFANLVVDICPGVTISTDYAAAAALIAISTVLEEKLQEKAVKEVVFE</sequence>
<dbReference type="InterPro" id="IPR029028">
    <property type="entry name" value="Alpha/beta_knot_MTases"/>
</dbReference>
<dbReference type="SMART" id="SM00981">
    <property type="entry name" value="THUMP"/>
    <property type="match status" value="1"/>
</dbReference>
<evidence type="ECO:0000313" key="4">
    <source>
        <dbReference type="Proteomes" id="UP000278475"/>
    </source>
</evidence>
<dbReference type="InterPro" id="IPR050102">
    <property type="entry name" value="tRNA_sulfurtransferase_ThiI"/>
</dbReference>
<evidence type="ECO:0000313" key="3">
    <source>
        <dbReference type="EMBL" id="RLE50335.1"/>
    </source>
</evidence>